<dbReference type="EMBL" id="CP058905">
    <property type="protein sequence ID" value="QLJ96879.1"/>
    <property type="molecule type" value="Genomic_DNA"/>
</dbReference>
<accession>A0A7D5Y6N4</accession>
<evidence type="ECO:0000313" key="2">
    <source>
        <dbReference type="EMBL" id="QLJ96879.1"/>
    </source>
</evidence>
<sequence>MTLVRATATAAVVGLVGIALFQLALALGAPLGQAAWGGTHTGSLPHRLRIASALAVLVWAGAAMLVIRRAGFGMLAMPEAVARWGTWILFGLLLLGALMNVASSSTWERYLWGPYALIVAVLCFAVARSNVT</sequence>
<evidence type="ECO:0000256" key="1">
    <source>
        <dbReference type="SAM" id="Phobius"/>
    </source>
</evidence>
<proteinExistence type="predicted"/>
<organism evidence="2">
    <name type="scientific">Micromonospora carbonacea</name>
    <dbReference type="NCBI Taxonomy" id="47853"/>
    <lineage>
        <taxon>Bacteria</taxon>
        <taxon>Bacillati</taxon>
        <taxon>Actinomycetota</taxon>
        <taxon>Actinomycetes</taxon>
        <taxon>Micromonosporales</taxon>
        <taxon>Micromonosporaceae</taxon>
        <taxon>Micromonospora</taxon>
    </lineage>
</organism>
<name>A0A7D5Y6N4_9ACTN</name>
<keyword evidence="1" id="KW-1133">Transmembrane helix</keyword>
<keyword evidence="1" id="KW-0472">Membrane</keyword>
<feature type="transmembrane region" description="Helical" evidence="1">
    <location>
        <begin position="80"/>
        <end position="98"/>
    </location>
</feature>
<feature type="transmembrane region" description="Helical" evidence="1">
    <location>
        <begin position="110"/>
        <end position="127"/>
    </location>
</feature>
<dbReference type="AlphaFoldDB" id="A0A7D5Y6N4"/>
<protein>
    <submittedName>
        <fullName evidence="2">Uncharacterized protein</fullName>
    </submittedName>
</protein>
<feature type="transmembrane region" description="Helical" evidence="1">
    <location>
        <begin position="50"/>
        <end position="68"/>
    </location>
</feature>
<reference evidence="2" key="1">
    <citation type="submission" date="2020-08" db="EMBL/GenBank/DDBJ databases">
        <title>A bifunctional nitrone conjugated secondary metabolite targeting the ribosome.</title>
        <authorList>
            <person name="Limbrick E.M."/>
            <person name="Graf M."/>
            <person name="Derewacz D.K."/>
            <person name="Nguyen F."/>
            <person name="Spraggins J.M."/>
            <person name="Wieland M."/>
            <person name="Ynigez-Gutierrez A.E."/>
            <person name="Reisman B.J."/>
            <person name="Zinshteyn B."/>
            <person name="McCulloch K."/>
            <person name="Iverson T.M."/>
            <person name="Green R."/>
            <person name="Wilson D.N."/>
            <person name="Bachmann B.O."/>
        </authorList>
    </citation>
    <scope>NUCLEOTIDE SEQUENCE</scope>
    <source>
        <strain evidence="2">Africana</strain>
    </source>
</reference>
<gene>
    <name evidence="2" type="ORF">HZU44_18510</name>
</gene>
<keyword evidence="1" id="KW-0812">Transmembrane</keyword>